<keyword evidence="4" id="KW-0964">Secreted</keyword>
<evidence type="ECO:0000313" key="8">
    <source>
        <dbReference type="EMBL" id="PNI89025.1"/>
    </source>
</evidence>
<dbReference type="InterPro" id="IPR043081">
    <property type="entry name" value="ApoC-1_sf"/>
</dbReference>
<dbReference type="PANTHER" id="PTHR16565">
    <property type="entry name" value="APOLIPOPROTEIN C-I"/>
    <property type="match status" value="1"/>
</dbReference>
<reference evidence="8 9" key="1">
    <citation type="submission" date="2017-12" db="EMBL/GenBank/DDBJ databases">
        <title>High-resolution comparative analysis of great ape genomes.</title>
        <authorList>
            <person name="Pollen A."/>
            <person name="Hastie A."/>
            <person name="Hormozdiari F."/>
            <person name="Dougherty M."/>
            <person name="Liu R."/>
            <person name="Chaisson M."/>
            <person name="Hoppe E."/>
            <person name="Hill C."/>
            <person name="Pang A."/>
            <person name="Hillier L."/>
            <person name="Baker C."/>
            <person name="Armstrong J."/>
            <person name="Shendure J."/>
            <person name="Paten B."/>
            <person name="Wilson R."/>
            <person name="Chao H."/>
            <person name="Schneider V."/>
            <person name="Ventura M."/>
            <person name="Kronenberg Z."/>
            <person name="Murali S."/>
            <person name="Gordon D."/>
            <person name="Cantsilieris S."/>
            <person name="Munson K."/>
            <person name="Nelson B."/>
            <person name="Raja A."/>
            <person name="Underwood J."/>
            <person name="Diekhans M."/>
            <person name="Fiddes I."/>
            <person name="Haussler D."/>
            <person name="Eichler E."/>
        </authorList>
    </citation>
    <scope>NUCLEOTIDE SEQUENCE [LARGE SCALE GENOMIC DNA]</scope>
    <source>
        <strain evidence="8">Yerkes chimp pedigree #C0471</strain>
    </source>
</reference>
<comment type="similarity">
    <text evidence="2">Belongs to the apolipoprotein C1 family.</text>
</comment>
<keyword evidence="6" id="KW-0445">Lipid transport</keyword>
<dbReference type="GO" id="GO:0006869">
    <property type="term" value="P:lipid transport"/>
    <property type="evidence" value="ECO:0007669"/>
    <property type="project" value="UniProtKB-KW"/>
</dbReference>
<evidence type="ECO:0000256" key="6">
    <source>
        <dbReference type="ARBA" id="ARBA00023055"/>
    </source>
</evidence>
<dbReference type="Pfam" id="PF04691">
    <property type="entry name" value="ApoC-I"/>
    <property type="match status" value="1"/>
</dbReference>
<dbReference type="Gene3D" id="4.10.260.30">
    <property type="entry name" value="Apolipoprotein C-I"/>
    <property type="match status" value="1"/>
</dbReference>
<gene>
    <name evidence="8" type="ORF">CK820_G0049413</name>
</gene>
<dbReference type="InterPro" id="IPR006781">
    <property type="entry name" value="ApoC-I"/>
</dbReference>
<name>A0A2J8PYD1_PANTR</name>
<evidence type="ECO:0000256" key="5">
    <source>
        <dbReference type="ARBA" id="ARBA00022729"/>
    </source>
</evidence>
<evidence type="ECO:0000256" key="1">
    <source>
        <dbReference type="ARBA" id="ARBA00004613"/>
    </source>
</evidence>
<evidence type="ECO:0000256" key="2">
    <source>
        <dbReference type="ARBA" id="ARBA00009204"/>
    </source>
</evidence>
<keyword evidence="3" id="KW-0813">Transport</keyword>
<dbReference type="AlphaFoldDB" id="A0A2J8PYD1"/>
<keyword evidence="5 7" id="KW-0732">Signal</keyword>
<evidence type="ECO:0000256" key="4">
    <source>
        <dbReference type="ARBA" id="ARBA00022525"/>
    </source>
</evidence>
<evidence type="ECO:0000256" key="3">
    <source>
        <dbReference type="ARBA" id="ARBA00022448"/>
    </source>
</evidence>
<feature type="non-terminal residue" evidence="8">
    <location>
        <position position="54"/>
    </location>
</feature>
<dbReference type="Proteomes" id="UP000236370">
    <property type="component" value="Unassembled WGS sequence"/>
</dbReference>
<accession>A0A2J8PYD1</accession>
<sequence>MRLFLSLPVLVVVLSIVLEGPAPAQGTPDVSSALDKLKEFGNTLEDKARELISR</sequence>
<feature type="chain" id="PRO_5014375407" evidence="7">
    <location>
        <begin position="27"/>
        <end position="54"/>
    </location>
</feature>
<proteinExistence type="inferred from homology"/>
<evidence type="ECO:0000313" key="9">
    <source>
        <dbReference type="Proteomes" id="UP000236370"/>
    </source>
</evidence>
<dbReference type="GO" id="GO:0005576">
    <property type="term" value="C:extracellular region"/>
    <property type="evidence" value="ECO:0007669"/>
    <property type="project" value="UniProtKB-SubCell"/>
</dbReference>
<evidence type="ECO:0000256" key="7">
    <source>
        <dbReference type="SAM" id="SignalP"/>
    </source>
</evidence>
<dbReference type="GO" id="GO:0042157">
    <property type="term" value="P:lipoprotein metabolic process"/>
    <property type="evidence" value="ECO:0007669"/>
    <property type="project" value="InterPro"/>
</dbReference>
<organism evidence="8 9">
    <name type="scientific">Pan troglodytes</name>
    <name type="common">Chimpanzee</name>
    <dbReference type="NCBI Taxonomy" id="9598"/>
    <lineage>
        <taxon>Eukaryota</taxon>
        <taxon>Metazoa</taxon>
        <taxon>Chordata</taxon>
        <taxon>Craniata</taxon>
        <taxon>Vertebrata</taxon>
        <taxon>Euteleostomi</taxon>
        <taxon>Mammalia</taxon>
        <taxon>Eutheria</taxon>
        <taxon>Euarchontoglires</taxon>
        <taxon>Primates</taxon>
        <taxon>Haplorrhini</taxon>
        <taxon>Catarrhini</taxon>
        <taxon>Hominidae</taxon>
        <taxon>Pan</taxon>
    </lineage>
</organism>
<feature type="signal peptide" evidence="7">
    <location>
        <begin position="1"/>
        <end position="26"/>
    </location>
</feature>
<dbReference type="PANTHER" id="PTHR16565:SF2">
    <property type="entry name" value="APOLIPOPROTEIN C-I"/>
    <property type="match status" value="1"/>
</dbReference>
<dbReference type="EMBL" id="NBAG03000106">
    <property type="protein sequence ID" value="PNI89025.1"/>
    <property type="molecule type" value="Genomic_DNA"/>
</dbReference>
<protein>
    <submittedName>
        <fullName evidence="8">APOC1 isoform 6</fullName>
    </submittedName>
</protein>
<comment type="caution">
    <text evidence="8">The sequence shown here is derived from an EMBL/GenBank/DDBJ whole genome shotgun (WGS) entry which is preliminary data.</text>
</comment>
<comment type="subcellular location">
    <subcellularLocation>
        <location evidence="1">Secreted</location>
    </subcellularLocation>
</comment>